<dbReference type="Proteomes" id="UP000623467">
    <property type="component" value="Unassembled WGS sequence"/>
</dbReference>
<accession>A0A8H6Z7R0</accession>
<comment type="caution">
    <text evidence="2">The sequence shown here is derived from an EMBL/GenBank/DDBJ whole genome shotgun (WGS) entry which is preliminary data.</text>
</comment>
<keyword evidence="3" id="KW-1185">Reference proteome</keyword>
<gene>
    <name evidence="2" type="ORF">MSAN_00772200</name>
</gene>
<name>A0A8H6Z7R0_9AGAR</name>
<protein>
    <submittedName>
        <fullName evidence="2">Uncharacterized protein</fullName>
    </submittedName>
</protein>
<evidence type="ECO:0000256" key="1">
    <source>
        <dbReference type="SAM" id="SignalP"/>
    </source>
</evidence>
<feature type="signal peptide" evidence="1">
    <location>
        <begin position="1"/>
        <end position="18"/>
    </location>
</feature>
<organism evidence="2 3">
    <name type="scientific">Mycena sanguinolenta</name>
    <dbReference type="NCBI Taxonomy" id="230812"/>
    <lineage>
        <taxon>Eukaryota</taxon>
        <taxon>Fungi</taxon>
        <taxon>Dikarya</taxon>
        <taxon>Basidiomycota</taxon>
        <taxon>Agaricomycotina</taxon>
        <taxon>Agaricomycetes</taxon>
        <taxon>Agaricomycetidae</taxon>
        <taxon>Agaricales</taxon>
        <taxon>Marasmiineae</taxon>
        <taxon>Mycenaceae</taxon>
        <taxon>Mycena</taxon>
    </lineage>
</organism>
<reference evidence="2" key="1">
    <citation type="submission" date="2020-05" db="EMBL/GenBank/DDBJ databases">
        <title>Mycena genomes resolve the evolution of fungal bioluminescence.</title>
        <authorList>
            <person name="Tsai I.J."/>
        </authorList>
    </citation>
    <scope>NUCLEOTIDE SEQUENCE</scope>
    <source>
        <strain evidence="2">160909Yilan</strain>
    </source>
</reference>
<evidence type="ECO:0000313" key="3">
    <source>
        <dbReference type="Proteomes" id="UP000623467"/>
    </source>
</evidence>
<feature type="chain" id="PRO_5034108087" evidence="1">
    <location>
        <begin position="19"/>
        <end position="124"/>
    </location>
</feature>
<keyword evidence="1" id="KW-0732">Signal</keyword>
<dbReference type="EMBL" id="JACAZH010000004">
    <property type="protein sequence ID" value="KAF7371361.1"/>
    <property type="molecule type" value="Genomic_DNA"/>
</dbReference>
<sequence>MQFFKMLVAAALVVGAAANPVPEANALGSRQAAALVALRTCFDILSRSLSQSQDGITRGVGCEGAEVMQEVGIERERAVRKRKCRCSPTSIPLSAARASLLASQIHHARPRPLLAVSTSTAAGN</sequence>
<evidence type="ECO:0000313" key="2">
    <source>
        <dbReference type="EMBL" id="KAF7371361.1"/>
    </source>
</evidence>
<proteinExistence type="predicted"/>
<dbReference type="AlphaFoldDB" id="A0A8H6Z7R0"/>